<dbReference type="GO" id="GO:0004177">
    <property type="term" value="F:aminopeptidase activity"/>
    <property type="evidence" value="ECO:0007669"/>
    <property type="project" value="UniProtKB-UniRule"/>
</dbReference>
<evidence type="ECO:0000256" key="1">
    <source>
        <dbReference type="ARBA" id="ARBA00006272"/>
    </source>
</evidence>
<dbReference type="SUPFAM" id="SSF101821">
    <property type="entry name" value="Aminopeptidase/glucanase lid domain"/>
    <property type="match status" value="1"/>
</dbReference>
<dbReference type="Proteomes" id="UP000607197">
    <property type="component" value="Unassembled WGS sequence"/>
</dbReference>
<gene>
    <name evidence="9" type="ORF">GCM10009039_09440</name>
</gene>
<keyword evidence="3" id="KW-0645">Protease</keyword>
<feature type="binding site" evidence="8">
    <location>
        <position position="212"/>
    </location>
    <ligand>
        <name>Zn(2+)</name>
        <dbReference type="ChEBI" id="CHEBI:29105"/>
        <label>2</label>
    </ligand>
</feature>
<organism evidence="9 10">
    <name type="scientific">Halocalculus aciditolerans</name>
    <dbReference type="NCBI Taxonomy" id="1383812"/>
    <lineage>
        <taxon>Archaea</taxon>
        <taxon>Methanobacteriati</taxon>
        <taxon>Methanobacteriota</taxon>
        <taxon>Stenosarchaea group</taxon>
        <taxon>Halobacteria</taxon>
        <taxon>Halobacteriales</taxon>
        <taxon>Halobacteriaceae</taxon>
        <taxon>Halocalculus</taxon>
    </lineage>
</organism>
<dbReference type="RefSeq" id="WP_188976336.1">
    <property type="nucleotide sequence ID" value="NZ_BMPG01000001.1"/>
</dbReference>
<dbReference type="InterPro" id="IPR023367">
    <property type="entry name" value="Peptidase_M42_dom2"/>
</dbReference>
<dbReference type="Gene3D" id="2.40.30.40">
    <property type="entry name" value="Peptidase M42, domain 2"/>
    <property type="match status" value="1"/>
</dbReference>
<feature type="binding site" evidence="8">
    <location>
        <position position="179"/>
    </location>
    <ligand>
        <name>Zn(2+)</name>
        <dbReference type="ChEBI" id="CHEBI:29105"/>
        <label>2</label>
    </ligand>
</feature>
<dbReference type="Gene3D" id="3.40.630.10">
    <property type="entry name" value="Zn peptidases"/>
    <property type="match status" value="1"/>
</dbReference>
<dbReference type="SUPFAM" id="SSF53187">
    <property type="entry name" value="Zn-dependent exopeptidases"/>
    <property type="match status" value="1"/>
</dbReference>
<evidence type="ECO:0000313" key="9">
    <source>
        <dbReference type="EMBL" id="GGL53380.1"/>
    </source>
</evidence>
<name>A0A830F9I9_9EURY</name>
<dbReference type="GO" id="GO:0046872">
    <property type="term" value="F:metal ion binding"/>
    <property type="evidence" value="ECO:0007669"/>
    <property type="project" value="UniProtKB-UniRule"/>
</dbReference>
<keyword evidence="5" id="KW-0378">Hydrolase</keyword>
<feature type="binding site" evidence="8">
    <location>
        <position position="321"/>
    </location>
    <ligand>
        <name>Zn(2+)</name>
        <dbReference type="ChEBI" id="CHEBI:29105"/>
        <label>2</label>
    </ligand>
</feature>
<feature type="binding site" evidence="8">
    <location>
        <position position="234"/>
    </location>
    <ligand>
        <name>Zn(2+)</name>
        <dbReference type="ChEBI" id="CHEBI:29105"/>
        <label>1</label>
    </ligand>
</feature>
<evidence type="ECO:0000256" key="4">
    <source>
        <dbReference type="ARBA" id="ARBA00022723"/>
    </source>
</evidence>
<feature type="binding site" evidence="8">
    <location>
        <position position="179"/>
    </location>
    <ligand>
        <name>Zn(2+)</name>
        <dbReference type="ChEBI" id="CHEBI:29105"/>
        <label>1</label>
    </ligand>
</feature>
<keyword evidence="4 8" id="KW-0479">Metal-binding</keyword>
<dbReference type="EMBL" id="BMPG01000001">
    <property type="protein sequence ID" value="GGL53380.1"/>
    <property type="molecule type" value="Genomic_DNA"/>
</dbReference>
<feature type="active site" description="Proton acceptor" evidence="7">
    <location>
        <position position="211"/>
    </location>
</feature>
<dbReference type="PANTHER" id="PTHR32481">
    <property type="entry name" value="AMINOPEPTIDASE"/>
    <property type="match status" value="1"/>
</dbReference>
<evidence type="ECO:0000256" key="2">
    <source>
        <dbReference type="ARBA" id="ARBA00022438"/>
    </source>
</evidence>
<accession>A0A830F9I9</accession>
<dbReference type="InterPro" id="IPR008007">
    <property type="entry name" value="Peptidase_M42"/>
</dbReference>
<protein>
    <submittedName>
        <fullName evidence="9">Endoglucanase</fullName>
    </submittedName>
</protein>
<comment type="similarity">
    <text evidence="1 6">Belongs to the peptidase M42 family.</text>
</comment>
<proteinExistence type="inferred from homology"/>
<reference evidence="9" key="2">
    <citation type="submission" date="2020-09" db="EMBL/GenBank/DDBJ databases">
        <authorList>
            <person name="Sun Q."/>
            <person name="Ohkuma M."/>
        </authorList>
    </citation>
    <scope>NUCLEOTIDE SEQUENCE</scope>
    <source>
        <strain evidence="9">JCM 19596</strain>
    </source>
</reference>
<evidence type="ECO:0000313" key="10">
    <source>
        <dbReference type="Proteomes" id="UP000607197"/>
    </source>
</evidence>
<sequence>MEDAPRAFLDDLLSTASPSGFETAAQSVWLEYVSAFADDVTTDAYGNAVAVYEGDEAGPELAFAGHADEIGLMVAEIDDDGFVRLTPIGGADRTVSLGRHVRIHTDDGPVNGVVGQAAIHLRMTQDDPDAPKDIGEQYVDIGAESEEEARELVEVGDPITIAEAVDDLQGTRVAARGMDNRIGIWTAAEALRRAADRGVDATVYAVSTVQEEVGLNGAEMVGFDLDPDAYVAIDVTHATDHPVHPGDTPGEVELGSGPVVARGATNHVELVRAVRDAAGEADIDVQLQANGIRTGTDADAVFTQRGGIPAMNLGVPNRYMHTPAEIIDTGDLDAAADLLAAVADSESDREDFRVDL</sequence>
<feature type="binding site" evidence="8">
    <location>
        <position position="66"/>
    </location>
    <ligand>
        <name>Zn(2+)</name>
        <dbReference type="ChEBI" id="CHEBI:29105"/>
        <label>1</label>
    </ligand>
</feature>
<evidence type="ECO:0000256" key="6">
    <source>
        <dbReference type="PIRNR" id="PIRNR001123"/>
    </source>
</evidence>
<keyword evidence="2" id="KW-0031">Aminopeptidase</keyword>
<dbReference type="InterPro" id="IPR051464">
    <property type="entry name" value="Peptidase_M42_aminopept"/>
</dbReference>
<evidence type="ECO:0000256" key="5">
    <source>
        <dbReference type="ARBA" id="ARBA00022801"/>
    </source>
</evidence>
<reference evidence="9" key="1">
    <citation type="journal article" date="2014" name="Int. J. Syst. Evol. Microbiol.">
        <title>Complete genome sequence of Corynebacterium casei LMG S-19264T (=DSM 44701T), isolated from a smear-ripened cheese.</title>
        <authorList>
            <consortium name="US DOE Joint Genome Institute (JGI-PGF)"/>
            <person name="Walter F."/>
            <person name="Albersmeier A."/>
            <person name="Kalinowski J."/>
            <person name="Ruckert C."/>
        </authorList>
    </citation>
    <scope>NUCLEOTIDE SEQUENCE</scope>
    <source>
        <strain evidence="9">JCM 19596</strain>
    </source>
</reference>
<keyword evidence="10" id="KW-1185">Reference proteome</keyword>
<evidence type="ECO:0000256" key="7">
    <source>
        <dbReference type="PIRSR" id="PIRSR001123-1"/>
    </source>
</evidence>
<dbReference type="GO" id="GO:0006508">
    <property type="term" value="P:proteolysis"/>
    <property type="evidence" value="ECO:0007669"/>
    <property type="project" value="UniProtKB-KW"/>
</dbReference>
<evidence type="ECO:0000256" key="3">
    <source>
        <dbReference type="ARBA" id="ARBA00022670"/>
    </source>
</evidence>
<dbReference type="PIRSF" id="PIRSF001123">
    <property type="entry name" value="PepA_GA"/>
    <property type="match status" value="1"/>
</dbReference>
<dbReference type="OrthoDB" id="30642at2157"/>
<comment type="cofactor">
    <cofactor evidence="8">
        <name>a divalent metal cation</name>
        <dbReference type="ChEBI" id="CHEBI:60240"/>
    </cofactor>
    <text evidence="8">Binds 2 divalent metal cations per subunit.</text>
</comment>
<dbReference type="AlphaFoldDB" id="A0A830F9I9"/>
<dbReference type="Pfam" id="PF05343">
    <property type="entry name" value="Peptidase_M42"/>
    <property type="match status" value="1"/>
</dbReference>
<dbReference type="PANTHER" id="PTHR32481:SF0">
    <property type="entry name" value="AMINOPEPTIDASE YPDE-RELATED"/>
    <property type="match status" value="1"/>
</dbReference>
<comment type="caution">
    <text evidence="9">The sequence shown here is derived from an EMBL/GenBank/DDBJ whole genome shotgun (WGS) entry which is preliminary data.</text>
</comment>
<evidence type="ECO:0000256" key="8">
    <source>
        <dbReference type="PIRSR" id="PIRSR001123-2"/>
    </source>
</evidence>